<keyword evidence="8 10" id="KW-0234">DNA repair</keyword>
<feature type="domain" description="FACT complex subunit SPT16 N-terminal lobe" evidence="12">
    <location>
        <begin position="5"/>
        <end position="167"/>
    </location>
</feature>
<dbReference type="GO" id="GO:0006368">
    <property type="term" value="P:transcription elongation by RNA polymerase II"/>
    <property type="evidence" value="ECO:0007669"/>
    <property type="project" value="TreeGrafter"/>
</dbReference>
<keyword evidence="5 10" id="KW-0805">Transcription regulation</keyword>
<evidence type="ECO:0000256" key="10">
    <source>
        <dbReference type="RuleBase" id="RU367052"/>
    </source>
</evidence>
<feature type="domain" description="Histone chaperone RTT106/FACT complex subunit SPT16-like middle" evidence="14">
    <location>
        <begin position="806"/>
        <end position="898"/>
    </location>
</feature>
<dbReference type="Gene3D" id="2.30.29.210">
    <property type="entry name" value="FACT complex subunit Spt16p/Cdc68p"/>
    <property type="match status" value="1"/>
</dbReference>
<dbReference type="FunFam" id="2.30.29.210:FF:000001">
    <property type="entry name" value="FACT complex subunit spt16"/>
    <property type="match status" value="1"/>
</dbReference>
<feature type="region of interest" description="Disordered" evidence="11">
    <location>
        <begin position="927"/>
        <end position="1071"/>
    </location>
</feature>
<dbReference type="InterPro" id="IPR013719">
    <property type="entry name" value="RTT106/SPT16-like_middle_dom"/>
</dbReference>
<dbReference type="InterPro" id="IPR048969">
    <property type="entry name" value="FACT_SPT16_C"/>
</dbReference>
<feature type="compositionally biased region" description="Basic and acidic residues" evidence="11">
    <location>
        <begin position="471"/>
        <end position="480"/>
    </location>
</feature>
<dbReference type="InterPro" id="IPR013953">
    <property type="entry name" value="FACT_SPT16_M"/>
</dbReference>
<dbReference type="Pfam" id="PF14826">
    <property type="entry name" value="FACT-Spt16_Nlob"/>
    <property type="match status" value="1"/>
</dbReference>
<dbReference type="CDD" id="cd01091">
    <property type="entry name" value="CDC68-like"/>
    <property type="match status" value="1"/>
</dbReference>
<comment type="subunit">
    <text evidence="10">Component of the FACT complex.</text>
</comment>
<dbReference type="GO" id="GO:0031491">
    <property type="term" value="F:nucleosome binding"/>
    <property type="evidence" value="ECO:0007669"/>
    <property type="project" value="TreeGrafter"/>
</dbReference>
<dbReference type="FunFam" id="2.30.29.30:FF:000017">
    <property type="entry name" value="FACT complex subunit SPT16"/>
    <property type="match status" value="1"/>
</dbReference>
<dbReference type="Pfam" id="PF08644">
    <property type="entry name" value="SPT16"/>
    <property type="match status" value="1"/>
</dbReference>
<keyword evidence="3 10" id="KW-0235">DNA replication</keyword>
<feature type="compositionally biased region" description="Acidic residues" evidence="11">
    <location>
        <begin position="933"/>
        <end position="987"/>
    </location>
</feature>
<dbReference type="FunFam" id="3.90.230.10:FF:000005">
    <property type="entry name" value="FACT complex subunit spt16"/>
    <property type="match status" value="1"/>
</dbReference>
<accession>A0A7S3AWH5</accession>
<evidence type="ECO:0000256" key="5">
    <source>
        <dbReference type="ARBA" id="ARBA00023015"/>
    </source>
</evidence>
<feature type="compositionally biased region" description="Basic and acidic residues" evidence="11">
    <location>
        <begin position="451"/>
        <end position="462"/>
    </location>
</feature>
<dbReference type="PANTHER" id="PTHR13980:SF15">
    <property type="entry name" value="FACT COMPLEX SUBUNIT SPT16"/>
    <property type="match status" value="1"/>
</dbReference>
<evidence type="ECO:0000256" key="6">
    <source>
        <dbReference type="ARBA" id="ARBA00023054"/>
    </source>
</evidence>
<dbReference type="Pfam" id="PF00557">
    <property type="entry name" value="Peptidase_M24"/>
    <property type="match status" value="1"/>
</dbReference>
<feature type="compositionally biased region" description="Low complexity" evidence="11">
    <location>
        <begin position="1040"/>
        <end position="1063"/>
    </location>
</feature>
<feature type="domain" description="FACT complex subunit SPT16 middle" evidence="13">
    <location>
        <begin position="539"/>
        <end position="689"/>
    </location>
</feature>
<dbReference type="Gene3D" id="3.90.230.10">
    <property type="entry name" value="Creatinase/methionine aminopeptidase superfamily"/>
    <property type="match status" value="1"/>
</dbReference>
<evidence type="ECO:0000256" key="2">
    <source>
        <dbReference type="ARBA" id="ARBA00022454"/>
    </source>
</evidence>
<dbReference type="InterPro" id="IPR011993">
    <property type="entry name" value="PH-like_dom_sf"/>
</dbReference>
<organism evidence="15">
    <name type="scientific">Haptolina ericina</name>
    <dbReference type="NCBI Taxonomy" id="156174"/>
    <lineage>
        <taxon>Eukaryota</taxon>
        <taxon>Haptista</taxon>
        <taxon>Haptophyta</taxon>
        <taxon>Prymnesiophyceae</taxon>
        <taxon>Prymnesiales</taxon>
        <taxon>Prymnesiaceae</taxon>
        <taxon>Haptolina</taxon>
    </lineage>
</organism>
<comment type="similarity">
    <text evidence="1 10">Belongs to the peptidase M24 family. SPT16 subfamily.</text>
</comment>
<keyword evidence="6" id="KW-0175">Coiled coil</keyword>
<dbReference type="InterPro" id="IPR029148">
    <property type="entry name" value="FACT-SPT16_Nlobe"/>
</dbReference>
<comment type="function">
    <text evidence="10">Component of the FACT complex, a general chromatin factor that acts to reorganize nucleosomes. The FACT complex is involved in multiple processes that require DNA as a template such as mRNA elongation, DNA replication and DNA repair. During transcription elongation the FACT complex acts as a histone chaperone that both destabilizes and restores nucleosomal structure. It facilitates the passage of RNA polymerase II and transcription by promoting the dissociation of one histone H2A-H2B dimer from the nucleosome, then subsequently promotes the reestablishment of the nucleosome following the passage of RNA polymerase II.</text>
</comment>
<keyword evidence="9 10" id="KW-0539">Nucleus</keyword>
<evidence type="ECO:0000256" key="3">
    <source>
        <dbReference type="ARBA" id="ARBA00022705"/>
    </source>
</evidence>
<proteinExistence type="inferred from homology"/>
<dbReference type="SMART" id="SM01286">
    <property type="entry name" value="SPT16"/>
    <property type="match status" value="1"/>
</dbReference>
<dbReference type="InterPro" id="IPR000994">
    <property type="entry name" value="Pept_M24"/>
</dbReference>
<keyword evidence="4 10" id="KW-0227">DNA damage</keyword>
<evidence type="ECO:0000313" key="15">
    <source>
        <dbReference type="EMBL" id="CAE0117619.1"/>
    </source>
</evidence>
<dbReference type="InterPro" id="IPR040258">
    <property type="entry name" value="Spt16"/>
</dbReference>
<feature type="compositionally biased region" description="Basic and acidic residues" evidence="11">
    <location>
        <begin position="1002"/>
        <end position="1017"/>
    </location>
</feature>
<evidence type="ECO:0000256" key="4">
    <source>
        <dbReference type="ARBA" id="ARBA00022763"/>
    </source>
</evidence>
<dbReference type="PANTHER" id="PTHR13980">
    <property type="entry name" value="CDC68 RELATED"/>
    <property type="match status" value="1"/>
</dbReference>
<dbReference type="GO" id="GO:0006260">
    <property type="term" value="P:DNA replication"/>
    <property type="evidence" value="ECO:0007669"/>
    <property type="project" value="UniProtKB-KW"/>
</dbReference>
<dbReference type="GO" id="GO:0010468">
    <property type="term" value="P:regulation of gene expression"/>
    <property type="evidence" value="ECO:0007669"/>
    <property type="project" value="UniProtKB-ARBA"/>
</dbReference>
<evidence type="ECO:0000259" key="13">
    <source>
        <dbReference type="SMART" id="SM01286"/>
    </source>
</evidence>
<reference evidence="15" key="1">
    <citation type="submission" date="2021-01" db="EMBL/GenBank/DDBJ databases">
        <authorList>
            <person name="Corre E."/>
            <person name="Pelletier E."/>
            <person name="Niang G."/>
            <person name="Scheremetjew M."/>
            <person name="Finn R."/>
            <person name="Kale V."/>
            <person name="Holt S."/>
            <person name="Cochrane G."/>
            <person name="Meng A."/>
            <person name="Brown T."/>
            <person name="Cohen L."/>
        </authorList>
    </citation>
    <scope>NUCLEOTIDE SEQUENCE</scope>
    <source>
        <strain evidence="15">CCMP281</strain>
    </source>
</reference>
<dbReference type="Gene3D" id="2.30.29.30">
    <property type="entry name" value="Pleckstrin-homology domain (PH domain)/Phosphotyrosine-binding domain (PTB)"/>
    <property type="match status" value="1"/>
</dbReference>
<evidence type="ECO:0000256" key="11">
    <source>
        <dbReference type="SAM" id="MobiDB-lite"/>
    </source>
</evidence>
<evidence type="ECO:0000256" key="9">
    <source>
        <dbReference type="ARBA" id="ARBA00023242"/>
    </source>
</evidence>
<dbReference type="SMART" id="SM01287">
    <property type="entry name" value="Rtt106"/>
    <property type="match status" value="1"/>
</dbReference>
<dbReference type="SUPFAM" id="SSF55920">
    <property type="entry name" value="Creatinase/aminopeptidase"/>
    <property type="match status" value="1"/>
</dbReference>
<dbReference type="GO" id="GO:0006281">
    <property type="term" value="P:DNA repair"/>
    <property type="evidence" value="ECO:0007669"/>
    <property type="project" value="UniProtKB-UniRule"/>
</dbReference>
<dbReference type="SMART" id="SM01285">
    <property type="entry name" value="FACT-Spt16_Nlob"/>
    <property type="match status" value="1"/>
</dbReference>
<evidence type="ECO:0000259" key="14">
    <source>
        <dbReference type="SMART" id="SM01287"/>
    </source>
</evidence>
<evidence type="ECO:0000256" key="7">
    <source>
        <dbReference type="ARBA" id="ARBA00023163"/>
    </source>
</evidence>
<dbReference type="GO" id="GO:0035101">
    <property type="term" value="C:FACT complex"/>
    <property type="evidence" value="ECO:0007669"/>
    <property type="project" value="UniProtKB-UniRule"/>
</dbReference>
<gene>
    <name evidence="15" type="ORF">HERI1096_LOCUS18318</name>
</gene>
<dbReference type="Gene3D" id="2.30.29.150">
    <property type="match status" value="1"/>
</dbReference>
<dbReference type="InterPro" id="IPR033825">
    <property type="entry name" value="Spt16_M24"/>
</dbReference>
<dbReference type="EMBL" id="HBHX01032947">
    <property type="protein sequence ID" value="CAE0117619.1"/>
    <property type="molecule type" value="Transcribed_RNA"/>
</dbReference>
<evidence type="ECO:0000256" key="1">
    <source>
        <dbReference type="ARBA" id="ARBA00010779"/>
    </source>
</evidence>
<name>A0A7S3AWH5_9EUKA</name>
<dbReference type="AlphaFoldDB" id="A0A7S3AWH5"/>
<dbReference type="Pfam" id="PF21091">
    <property type="entry name" value="SPT16_C"/>
    <property type="match status" value="1"/>
</dbReference>
<dbReference type="InterPro" id="IPR029149">
    <property type="entry name" value="Creatin/AminoP/Spt16_N"/>
</dbReference>
<comment type="subcellular location">
    <subcellularLocation>
        <location evidence="10">Nucleus</location>
    </subcellularLocation>
    <subcellularLocation>
        <location evidence="10">Chromosome</location>
    </subcellularLocation>
</comment>
<evidence type="ECO:0000256" key="8">
    <source>
        <dbReference type="ARBA" id="ARBA00023204"/>
    </source>
</evidence>
<dbReference type="FunFam" id="2.30.29.150:FF:000004">
    <property type="entry name" value="FACT complex subunit SPT16"/>
    <property type="match status" value="1"/>
</dbReference>
<feature type="region of interest" description="Disordered" evidence="11">
    <location>
        <begin position="435"/>
        <end position="480"/>
    </location>
</feature>
<dbReference type="InterPro" id="IPR036005">
    <property type="entry name" value="Creatinase/aminopeptidase-like"/>
</dbReference>
<keyword evidence="7 10" id="KW-0804">Transcription</keyword>
<sequence length="1071" mass="119226">MAVTIDPVVFWERLSKLHKGWNAARDADGVWKGADALVIEAGEADEDRLYSKSQSMQQWLLGWEFPETVIVICSRSVHVLSSKKKVGHLEPLKKAENATLPLELLTRDKVDNTANYAALIQAVKDSHAGAVVGCLLKEDPKGDFAAKFRAALTAESGLQQVETAPGFADLLAVKDSTELACVKRASIFSAVVVQKFLVQQLESIVDEEKKISHEQLAADTEDAFSEPIKLGVKLSPDLLESCYSPIIQSGGNFNLKPSAASNGDMLYYGAITCSLGARYKSYCSNVGRTYLINPTKSQEKTYKLLLELQGEAIAALKSGAKLSSVMTAVVNRVKSKAPHLEKHLTKNCGFGTGIEFKEGALTLNAKCDVVARPGMVFNVALGFENVEDKEATDKRGKVYAVFLADTVLVSESGAAEVYSEKAPKQWADVSYYLKDNDGDEDDDEAGGSRGRRGEVEILETRTRRGGVSQTEKNETAEHLQSHQEELEEKMRLDALERIARQGGGGAAPSASVETPIAYRNPDHFPQTSSTGGSLKTNQTHVDGKNEALLVPMFGRLVPFHISTIKNVSKSEEGAFTHLRINFVAPGQSISSQQMPKEADPDAHFIRELSFKARQASNLNNTFRLIKELRKRVMAREKQQALEADLVVQEALQLIRTGKIHRLRDVNVRPTLGGKKQPGTLELHQNGLRFQAARGEKLDLTFKNIKLAFFQPAEKEIMVLIHFHLHDPIMIGKKKTKDVQFYVEVMEASYSLDNTRRSGYDPDELEEEQRERALRNRMNQEFQNFVKKVEEQNPACEFDIPYRELGFYGVPPHNKSTCFIMPAVNALVELTEPPWFVSPLNDIEVAHFERVVMGLKNFDMVLVLKDFSQKPIQVNSINVEHLDALKTWLDSCNIKFYEGPANLNWGSIMKHINEIGLEGFYDDGGWKFLNMHDSDDEDEEDPEDQESDFEPSGSEDEGEEDESDDSDFDDEVDSEEESEGEESLGSDESEGKDFDELEEEAKQEDKRRGHFEDQDEKPKTKKAKTRDQYSDDEDDRRGKSKPSSSKSSSSKPGSSRPGGSSKSSGSGGKVRR</sequence>
<evidence type="ECO:0000259" key="12">
    <source>
        <dbReference type="SMART" id="SM01285"/>
    </source>
</evidence>
<dbReference type="InterPro" id="IPR056595">
    <property type="entry name" value="Fact-SPT16_PH"/>
</dbReference>
<dbReference type="Gene3D" id="3.40.350.10">
    <property type="entry name" value="Creatinase/prolidase N-terminal domain"/>
    <property type="match status" value="1"/>
</dbReference>
<keyword evidence="2 10" id="KW-0158">Chromosome</keyword>
<dbReference type="Pfam" id="PF24824">
    <property type="entry name" value="PH_SPT16"/>
    <property type="match status" value="1"/>
</dbReference>
<protein>
    <recommendedName>
        <fullName evidence="10">FACT complex subunit</fullName>
    </recommendedName>
</protein>
<dbReference type="Pfam" id="PF08512">
    <property type="entry name" value="Rttp106-like_middle"/>
    <property type="match status" value="1"/>
</dbReference>